<organism evidence="1 2">
    <name type="scientific">Clostridium tetani</name>
    <dbReference type="NCBI Taxonomy" id="1513"/>
    <lineage>
        <taxon>Bacteria</taxon>
        <taxon>Bacillati</taxon>
        <taxon>Bacillota</taxon>
        <taxon>Clostridia</taxon>
        <taxon>Eubacteriales</taxon>
        <taxon>Clostridiaceae</taxon>
        <taxon>Clostridium</taxon>
    </lineage>
</organism>
<dbReference type="NCBIfam" id="TIGR02536">
    <property type="entry name" value="eut_hyp"/>
    <property type="match status" value="1"/>
</dbReference>
<reference evidence="1 2" key="1">
    <citation type="submission" date="2018-06" db="EMBL/GenBank/DDBJ databases">
        <title>Genome conservation of Clostridium tetani.</title>
        <authorList>
            <person name="Bruggemann H."/>
            <person name="Popoff M.R."/>
        </authorList>
    </citation>
    <scope>NUCLEOTIDE SEQUENCE [LARGE SCALE GENOMIC DNA]</scope>
    <source>
        <strain evidence="1 2">63.05</strain>
    </source>
</reference>
<dbReference type="EMBL" id="QMAU01000036">
    <property type="protein sequence ID" value="RXI55948.1"/>
    <property type="molecule type" value="Genomic_DNA"/>
</dbReference>
<proteinExistence type="predicted"/>
<gene>
    <name evidence="1" type="ORF">DP131_07845</name>
</gene>
<evidence type="ECO:0000313" key="2">
    <source>
        <dbReference type="Proteomes" id="UP000290273"/>
    </source>
</evidence>
<evidence type="ECO:0008006" key="3">
    <source>
        <dbReference type="Google" id="ProtNLM"/>
    </source>
</evidence>
<sequence>MLIMKGVEFMDKDKLIELITKEVMKRIKLTMEENNGKEENSKSNKTILILENSKDLCPIVKKNLDENEISVDSIDNMKDIETYEFILIQNLSNNELINISKGYANSDKEKIIINILLKGKNIYALEKGLEYKNYENTSPRALLEVFKSYKNNLTSFGITFTSLRALITNIKSNKNLKQVCPIEKLEDKLEDKSQDNKCIKKTIDKKLISEIDIKNIEKEGIKEITISKKSIVTPLAKDFARVNNINIKIES</sequence>
<dbReference type="InterPro" id="IPR013372">
    <property type="entry name" value="Eut_put"/>
</dbReference>
<evidence type="ECO:0000313" key="1">
    <source>
        <dbReference type="EMBL" id="RXI55948.1"/>
    </source>
</evidence>
<dbReference type="Proteomes" id="UP000290273">
    <property type="component" value="Unassembled WGS sequence"/>
</dbReference>
<name>A0ABY0ERU9_CLOTA</name>
<comment type="caution">
    <text evidence="1">The sequence shown here is derived from an EMBL/GenBank/DDBJ whole genome shotgun (WGS) entry which is preliminary data.</text>
</comment>
<protein>
    <recommendedName>
        <fullName evidence="3">Ethanolamine utilization protein</fullName>
    </recommendedName>
</protein>
<accession>A0ABY0ERU9</accession>